<gene>
    <name evidence="2" type="ORF">CATMQ487_31760</name>
</gene>
<dbReference type="InterPro" id="IPR036388">
    <property type="entry name" value="WH-like_DNA-bd_sf"/>
</dbReference>
<keyword evidence="3" id="KW-1185">Reference proteome</keyword>
<dbReference type="Proteomes" id="UP001057498">
    <property type="component" value="Chromosome"/>
</dbReference>
<dbReference type="PANTHER" id="PTHR23131:SF4">
    <property type="entry name" value="METALLO-BETA-LACTAMASE SUPERFAMILY POTEIN"/>
    <property type="match status" value="1"/>
</dbReference>
<dbReference type="InterPro" id="IPR001279">
    <property type="entry name" value="Metallo-B-lactamas"/>
</dbReference>
<sequence>MADIGRDNIAMSDADMPPALRRPPRLRASASLEYPFTPPSADGLSAVEVAAGILWLRQPMPMALDHINVYLLRDRDAQGDCWTLVDTGLNTRRSREVWEVIAQRHLVGLPIRRLICTHSHYDHSGLADWIGERFGAPMFMTHGEYFLMRGLMGSPPPDPLPASDMLFYRRAGMGEAQVEAMFAELRRDPFMPPVPGSYQRLRDGDRLRIGERDWQVVVGEGHSPEHACLYSASERTAECILISGDQLLPRITSNVLVSSIEPEANPLQLWLASLDRLDRLAPDTLVLPSHERVFRGLHARVEELRAHHRQQFELLRAELARSGAATALELMQVQFPRLRHAADELMALGETLAHLSWLRHEGEVRRVLDDDGCHRFSLAT</sequence>
<evidence type="ECO:0000313" key="3">
    <source>
        <dbReference type="Proteomes" id="UP001057498"/>
    </source>
</evidence>
<dbReference type="Gene3D" id="1.10.10.10">
    <property type="entry name" value="Winged helix-like DNA-binding domain superfamily/Winged helix DNA-binding domain"/>
    <property type="match status" value="1"/>
</dbReference>
<accession>A0ABN6PSY7</accession>
<dbReference type="Pfam" id="PF21221">
    <property type="entry name" value="B_lactamase-like_C"/>
    <property type="match status" value="1"/>
</dbReference>
<dbReference type="Pfam" id="PF00753">
    <property type="entry name" value="Lactamase_B"/>
    <property type="match status" value="1"/>
</dbReference>
<evidence type="ECO:0000259" key="1">
    <source>
        <dbReference type="SMART" id="SM00849"/>
    </source>
</evidence>
<organism evidence="2 3">
    <name type="scientific">Sphaerotilus microaerophilus</name>
    <dbReference type="NCBI Taxonomy" id="2914710"/>
    <lineage>
        <taxon>Bacteria</taxon>
        <taxon>Pseudomonadati</taxon>
        <taxon>Pseudomonadota</taxon>
        <taxon>Betaproteobacteria</taxon>
        <taxon>Burkholderiales</taxon>
        <taxon>Sphaerotilaceae</taxon>
        <taxon>Sphaerotilus</taxon>
    </lineage>
</organism>
<feature type="domain" description="Metallo-beta-lactamase" evidence="1">
    <location>
        <begin position="66"/>
        <end position="290"/>
    </location>
</feature>
<dbReference type="SUPFAM" id="SSF56281">
    <property type="entry name" value="Metallo-hydrolase/oxidoreductase"/>
    <property type="match status" value="1"/>
</dbReference>
<reference evidence="2" key="1">
    <citation type="submission" date="2022-04" db="EMBL/GenBank/DDBJ databases">
        <title>Whole genome sequence of Sphaerotilus sp. FB-5.</title>
        <authorList>
            <person name="Takeda M."/>
            <person name="Narihara S."/>
            <person name="Akimoto M."/>
            <person name="Akimoto R."/>
            <person name="Nishiyashiki S."/>
            <person name="Murakami T."/>
        </authorList>
    </citation>
    <scope>NUCLEOTIDE SEQUENCE</scope>
    <source>
        <strain evidence="2">FB-5</strain>
    </source>
</reference>
<dbReference type="InterPro" id="IPR048933">
    <property type="entry name" value="B_lactamase-like_C"/>
</dbReference>
<dbReference type="InterPro" id="IPR050662">
    <property type="entry name" value="Sec-metab_biosynth-thioest"/>
</dbReference>
<dbReference type="InterPro" id="IPR036866">
    <property type="entry name" value="RibonucZ/Hydroxyglut_hydro"/>
</dbReference>
<proteinExistence type="predicted"/>
<dbReference type="SMART" id="SM00849">
    <property type="entry name" value="Lactamase_B"/>
    <property type="match status" value="1"/>
</dbReference>
<dbReference type="Gene3D" id="3.60.15.10">
    <property type="entry name" value="Ribonuclease Z/Hydroxyacylglutathione hydrolase-like"/>
    <property type="match status" value="1"/>
</dbReference>
<dbReference type="EMBL" id="AP025730">
    <property type="protein sequence ID" value="BDI06206.1"/>
    <property type="molecule type" value="Genomic_DNA"/>
</dbReference>
<evidence type="ECO:0000313" key="2">
    <source>
        <dbReference type="EMBL" id="BDI06206.1"/>
    </source>
</evidence>
<name>A0ABN6PSY7_9BURK</name>
<protein>
    <submittedName>
        <fullName evidence="2">MBL fold metallo-hydrolase</fullName>
    </submittedName>
</protein>
<dbReference type="PANTHER" id="PTHR23131">
    <property type="entry name" value="ENDORIBONUCLEASE LACTB2"/>
    <property type="match status" value="1"/>
</dbReference>